<dbReference type="AlphaFoldDB" id="A0A9Q3HQ89"/>
<dbReference type="PANTHER" id="PTHR24559">
    <property type="entry name" value="TRANSPOSON TY3-I GAG-POL POLYPROTEIN"/>
    <property type="match status" value="1"/>
</dbReference>
<comment type="caution">
    <text evidence="1">The sequence shown here is derived from an EMBL/GenBank/DDBJ whole genome shotgun (WGS) entry which is preliminary data.</text>
</comment>
<accession>A0A9Q3HQ89</accession>
<dbReference type="EMBL" id="AVOT02023506">
    <property type="protein sequence ID" value="MBW0513563.1"/>
    <property type="molecule type" value="Genomic_DNA"/>
</dbReference>
<dbReference type="Gene3D" id="3.30.70.270">
    <property type="match status" value="1"/>
</dbReference>
<dbReference type="SUPFAM" id="SSF56672">
    <property type="entry name" value="DNA/RNA polymerases"/>
    <property type="match status" value="1"/>
</dbReference>
<dbReference type="InterPro" id="IPR053134">
    <property type="entry name" value="RNA-dir_DNA_polymerase"/>
</dbReference>
<evidence type="ECO:0000313" key="2">
    <source>
        <dbReference type="Proteomes" id="UP000765509"/>
    </source>
</evidence>
<dbReference type="InterPro" id="IPR043502">
    <property type="entry name" value="DNA/RNA_pol_sf"/>
</dbReference>
<dbReference type="PANTHER" id="PTHR24559:SF444">
    <property type="entry name" value="REVERSE TRANSCRIPTASE DOMAIN-CONTAINING PROTEIN"/>
    <property type="match status" value="1"/>
</dbReference>
<reference evidence="1" key="1">
    <citation type="submission" date="2021-03" db="EMBL/GenBank/DDBJ databases">
        <title>Draft genome sequence of rust myrtle Austropuccinia psidii MF-1, a brazilian biotype.</title>
        <authorList>
            <person name="Quecine M.C."/>
            <person name="Pachon D.M.R."/>
            <person name="Bonatelli M.L."/>
            <person name="Correr F.H."/>
            <person name="Franceschini L.M."/>
            <person name="Leite T.F."/>
            <person name="Margarido G.R.A."/>
            <person name="Almeida C.A."/>
            <person name="Ferrarezi J.A."/>
            <person name="Labate C.A."/>
        </authorList>
    </citation>
    <scope>NUCLEOTIDE SEQUENCE</scope>
    <source>
        <strain evidence="1">MF-1</strain>
    </source>
</reference>
<dbReference type="OrthoDB" id="2505957at2759"/>
<keyword evidence="2" id="KW-1185">Reference proteome</keyword>
<dbReference type="Gene3D" id="3.10.10.10">
    <property type="entry name" value="HIV Type 1 Reverse Transcriptase, subunit A, domain 1"/>
    <property type="match status" value="1"/>
</dbReference>
<dbReference type="Proteomes" id="UP000765509">
    <property type="component" value="Unassembled WGS sequence"/>
</dbReference>
<organism evidence="1 2">
    <name type="scientific">Austropuccinia psidii MF-1</name>
    <dbReference type="NCBI Taxonomy" id="1389203"/>
    <lineage>
        <taxon>Eukaryota</taxon>
        <taxon>Fungi</taxon>
        <taxon>Dikarya</taxon>
        <taxon>Basidiomycota</taxon>
        <taxon>Pucciniomycotina</taxon>
        <taxon>Pucciniomycetes</taxon>
        <taxon>Pucciniales</taxon>
        <taxon>Sphaerophragmiaceae</taxon>
        <taxon>Austropuccinia</taxon>
    </lineage>
</organism>
<evidence type="ECO:0000313" key="1">
    <source>
        <dbReference type="EMBL" id="MBW0513563.1"/>
    </source>
</evidence>
<proteinExistence type="predicted"/>
<sequence>MNFIVLRAKAIAFGAEERGLLKHSYGESYKIPAIPHTPWKEKPITIPNPIIHQFIELVRDRIRKGFYEKSTSSYTSQVFCVSKSNGKLRIVHDSQDLKNVTIKDAGLTPHIEESVDAFSGRACYGLGDIMGGYDER</sequence>
<gene>
    <name evidence="1" type="ORF">O181_053278</name>
</gene>
<protein>
    <submittedName>
        <fullName evidence="1">Uncharacterized protein</fullName>
    </submittedName>
</protein>
<dbReference type="InterPro" id="IPR043128">
    <property type="entry name" value="Rev_trsase/Diguanyl_cyclase"/>
</dbReference>
<name>A0A9Q3HQ89_9BASI</name>